<dbReference type="Pfam" id="PF02687">
    <property type="entry name" value="FtsX"/>
    <property type="match status" value="1"/>
</dbReference>
<feature type="transmembrane region" description="Helical" evidence="7">
    <location>
        <begin position="450"/>
        <end position="470"/>
    </location>
</feature>
<dbReference type="OrthoDB" id="3782729at2"/>
<comment type="similarity">
    <text evidence="6">Belongs to the ABC-4 integral membrane protein family.</text>
</comment>
<evidence type="ECO:0000256" key="7">
    <source>
        <dbReference type="SAM" id="Phobius"/>
    </source>
</evidence>
<dbReference type="GO" id="GO:0005886">
    <property type="term" value="C:plasma membrane"/>
    <property type="evidence" value="ECO:0007669"/>
    <property type="project" value="UniProtKB-SubCell"/>
</dbReference>
<feature type="transmembrane region" description="Helical" evidence="7">
    <location>
        <begin position="371"/>
        <end position="393"/>
    </location>
</feature>
<protein>
    <submittedName>
        <fullName evidence="9">Putative ABC transport system permease protein</fullName>
    </submittedName>
</protein>
<sequence length="895" mass="92239">MPRTRIHGATITGRLRSDLGLLLLMGLVVAVTVAMTAAAAPLAERTADRAIETTVRDAGLRGAVIATMPEWFSDPRARTRAPNTLVEIRQDADYAQDGLPPRLAAVLRPGVATVTTPALHLLDAGAGRYLRLAFVDAPDGAPEVTYTAGSPPRASVGVDGAELTLPSDAGPWPVQVALSEAAADALGLKPGDRVPAEDAQHRAVLLRISGVYTADDANDDAWQLVTELLTPSQGVTEGLLRTSAAALVSAESLPDLRLGVPDDDLTRRIVFTPQPPLMTSRHSSALEQEVVSLQTSAGLARGDISWDSLLDRVLDDGRTRVSAARGQAQVLLVGLLACALMVLVLAAQLLVRRRTGSVTMARERGASLLGIGAELLVESVAVAAAGAAVGLAVVRLLVGSVGWSWPVPVLVVAALAAPVLGAVTAGRAAGARRVPANRTARRTAARAVRLRRVALELGVLAVAMLAFVALRQRGVVGGEDGGDLTAASAATWWAVAGALVVLRLLPPAVLLSLRAARRTAGGIRFLVSARLMETAARALPLLVVSVATAQLTFGVALAATEREGQVAGALLSVGGDVRLTTAPDPALVGTTQRVADAPGVRAAASARVADGVLAASRSSADRVRLVVVDADAYQRLLDESALPDAPQLALLGADGGERVPALLLGGDAGLRDGLVLAWDDVRVPLDVVGTAPSVGLSADPVVVVDTLAFAASGALAQPDTVWAVGPGAASAVEAASGGTGSVTRYDDELDARRDAPLPSGLVRLAVAASLMLLLFAVLAVVLAAATEAPGRAESLERLRALGLRDRDLRRILVGELLTPVVVAALAGLALGIGSAHAMFGSLSLERITGQTGPPEIVVPWWITLAPVALVLAVLVVSTIEWRRLRRRVLAQLLRS</sequence>
<accession>A0A1H0JAT4</accession>
<comment type="subcellular location">
    <subcellularLocation>
        <location evidence="1">Cell membrane</location>
        <topology evidence="1">Multi-pass membrane protein</topology>
    </subcellularLocation>
</comment>
<evidence type="ECO:0000259" key="8">
    <source>
        <dbReference type="Pfam" id="PF02687"/>
    </source>
</evidence>
<evidence type="ECO:0000256" key="1">
    <source>
        <dbReference type="ARBA" id="ARBA00004651"/>
    </source>
</evidence>
<name>A0A1H0JAT4_9ACTN</name>
<evidence type="ECO:0000256" key="2">
    <source>
        <dbReference type="ARBA" id="ARBA00022475"/>
    </source>
</evidence>
<feature type="transmembrane region" description="Helical" evidence="7">
    <location>
        <begin position="405"/>
        <end position="429"/>
    </location>
</feature>
<feature type="transmembrane region" description="Helical" evidence="7">
    <location>
        <begin position="490"/>
        <end position="513"/>
    </location>
</feature>
<feature type="transmembrane region" description="Helical" evidence="7">
    <location>
        <begin position="761"/>
        <end position="785"/>
    </location>
</feature>
<feature type="transmembrane region" description="Helical" evidence="7">
    <location>
        <begin position="330"/>
        <end position="351"/>
    </location>
</feature>
<reference evidence="9 10" key="1">
    <citation type="submission" date="2016-10" db="EMBL/GenBank/DDBJ databases">
        <authorList>
            <person name="de Groot N.N."/>
        </authorList>
    </citation>
    <scope>NUCLEOTIDE SEQUENCE [LARGE SCALE GENOMIC DNA]</scope>
    <source>
        <strain evidence="9 10">CGMCC 1.11147</strain>
    </source>
</reference>
<feature type="transmembrane region" description="Helical" evidence="7">
    <location>
        <begin position="816"/>
        <end position="839"/>
    </location>
</feature>
<feature type="domain" description="ABC3 transporter permease C-terminal" evidence="8">
    <location>
        <begin position="767"/>
        <end position="886"/>
    </location>
</feature>
<dbReference type="GO" id="GO:0022857">
    <property type="term" value="F:transmembrane transporter activity"/>
    <property type="evidence" value="ECO:0007669"/>
    <property type="project" value="TreeGrafter"/>
</dbReference>
<keyword evidence="2" id="KW-1003">Cell membrane</keyword>
<evidence type="ECO:0000313" key="9">
    <source>
        <dbReference type="EMBL" id="SDO40754.1"/>
    </source>
</evidence>
<keyword evidence="5 7" id="KW-0472">Membrane</keyword>
<dbReference type="InterPro" id="IPR003838">
    <property type="entry name" value="ABC3_permease_C"/>
</dbReference>
<dbReference type="PANTHER" id="PTHR30572:SF4">
    <property type="entry name" value="ABC TRANSPORTER PERMEASE YTRF"/>
    <property type="match status" value="1"/>
</dbReference>
<dbReference type="InterPro" id="IPR050250">
    <property type="entry name" value="Macrolide_Exporter_MacB"/>
</dbReference>
<keyword evidence="3 7" id="KW-0812">Transmembrane</keyword>
<dbReference type="Proteomes" id="UP000199004">
    <property type="component" value="Unassembled WGS sequence"/>
</dbReference>
<evidence type="ECO:0000256" key="4">
    <source>
        <dbReference type="ARBA" id="ARBA00022989"/>
    </source>
</evidence>
<gene>
    <name evidence="9" type="ORF">SAMN05192576_3969</name>
</gene>
<evidence type="ECO:0000256" key="6">
    <source>
        <dbReference type="ARBA" id="ARBA00038076"/>
    </source>
</evidence>
<dbReference type="STRING" id="1005944.SAMN05192576_3969"/>
<dbReference type="RefSeq" id="WP_091026535.1">
    <property type="nucleotide sequence ID" value="NZ_BKAE01000012.1"/>
</dbReference>
<organism evidence="9 10">
    <name type="scientific">Nocardioides szechwanensis</name>
    <dbReference type="NCBI Taxonomy" id="1005944"/>
    <lineage>
        <taxon>Bacteria</taxon>
        <taxon>Bacillati</taxon>
        <taxon>Actinomycetota</taxon>
        <taxon>Actinomycetes</taxon>
        <taxon>Propionibacteriales</taxon>
        <taxon>Nocardioidaceae</taxon>
        <taxon>Nocardioides</taxon>
    </lineage>
</organism>
<feature type="transmembrane region" description="Helical" evidence="7">
    <location>
        <begin position="534"/>
        <end position="559"/>
    </location>
</feature>
<dbReference type="AlphaFoldDB" id="A0A1H0JAT4"/>
<proteinExistence type="inferred from homology"/>
<dbReference type="PANTHER" id="PTHR30572">
    <property type="entry name" value="MEMBRANE COMPONENT OF TRANSPORTER-RELATED"/>
    <property type="match status" value="1"/>
</dbReference>
<keyword evidence="10" id="KW-1185">Reference proteome</keyword>
<feature type="transmembrane region" description="Helical" evidence="7">
    <location>
        <begin position="859"/>
        <end position="879"/>
    </location>
</feature>
<evidence type="ECO:0000313" key="10">
    <source>
        <dbReference type="Proteomes" id="UP000199004"/>
    </source>
</evidence>
<evidence type="ECO:0000256" key="3">
    <source>
        <dbReference type="ARBA" id="ARBA00022692"/>
    </source>
</evidence>
<keyword evidence="4 7" id="KW-1133">Transmembrane helix</keyword>
<dbReference type="EMBL" id="FNIC01000008">
    <property type="protein sequence ID" value="SDO40754.1"/>
    <property type="molecule type" value="Genomic_DNA"/>
</dbReference>
<evidence type="ECO:0000256" key="5">
    <source>
        <dbReference type="ARBA" id="ARBA00023136"/>
    </source>
</evidence>